<name>A0A8B0STH0_KLEPN</name>
<reference evidence="1" key="1">
    <citation type="submission" date="2020-01" db="EMBL/GenBank/DDBJ databases">
        <authorList>
            <person name="Qin S."/>
        </authorList>
    </citation>
    <scope>NUCLEOTIDE SEQUENCE</scope>
    <source>
        <strain evidence="1">CVir17-16-YZ6g</strain>
        <plasmid evidence="1">p17-15-vir-like</plasmid>
    </source>
</reference>
<protein>
    <submittedName>
        <fullName evidence="1">Uncharacterized protein</fullName>
    </submittedName>
</protein>
<organism evidence="1">
    <name type="scientific">Klebsiella pneumoniae</name>
    <dbReference type="NCBI Taxonomy" id="573"/>
    <lineage>
        <taxon>Bacteria</taxon>
        <taxon>Pseudomonadati</taxon>
        <taxon>Pseudomonadota</taxon>
        <taxon>Gammaproteobacteria</taxon>
        <taxon>Enterobacterales</taxon>
        <taxon>Enterobacteriaceae</taxon>
        <taxon>Klebsiella/Raoultella group</taxon>
        <taxon>Klebsiella</taxon>
        <taxon>Klebsiella pneumoniae complex</taxon>
    </lineage>
</organism>
<geneLocation type="plasmid" evidence="1">
    <name>p17-15-vir-like</name>
</geneLocation>
<proteinExistence type="predicted"/>
<keyword evidence="1" id="KW-0614">Plasmid</keyword>
<evidence type="ECO:0000313" key="1">
    <source>
        <dbReference type="EMBL" id="QTX13980.1"/>
    </source>
</evidence>
<accession>A0A8B0STH0</accession>
<dbReference type="EMBL" id="MN956836">
    <property type="protein sequence ID" value="QTX13980.1"/>
    <property type="molecule type" value="Genomic_DNA"/>
</dbReference>
<sequence>MSTYHCPVGYVAEVTGWEVGIMKKSGSSYRILTGLPDKKSI</sequence>
<dbReference type="AlphaFoldDB" id="A0A8B0STH0"/>